<dbReference type="OrthoDB" id="973950at2"/>
<organism evidence="1 2">
    <name type="scientific">Niastella caeni</name>
    <dbReference type="NCBI Taxonomy" id="2569763"/>
    <lineage>
        <taxon>Bacteria</taxon>
        <taxon>Pseudomonadati</taxon>
        <taxon>Bacteroidota</taxon>
        <taxon>Chitinophagia</taxon>
        <taxon>Chitinophagales</taxon>
        <taxon>Chitinophagaceae</taxon>
        <taxon>Niastella</taxon>
    </lineage>
</organism>
<dbReference type="InterPro" id="IPR012547">
    <property type="entry name" value="PDDEXK_9"/>
</dbReference>
<dbReference type="RefSeq" id="WP_136580200.1">
    <property type="nucleotide sequence ID" value="NZ_STFF01000010.1"/>
</dbReference>
<proteinExistence type="predicted"/>
<dbReference type="Pfam" id="PF08011">
    <property type="entry name" value="PDDEXK_9"/>
    <property type="match status" value="1"/>
</dbReference>
<keyword evidence="2" id="KW-1185">Reference proteome</keyword>
<comment type="caution">
    <text evidence="1">The sequence shown here is derived from an EMBL/GenBank/DDBJ whole genome shotgun (WGS) entry which is preliminary data.</text>
</comment>
<reference evidence="1 2" key="1">
    <citation type="submission" date="2019-04" db="EMBL/GenBank/DDBJ databases">
        <title>Niastella caeni sp. nov., isolated from activated sludge.</title>
        <authorList>
            <person name="Sheng M."/>
        </authorList>
    </citation>
    <scope>NUCLEOTIDE SEQUENCE [LARGE SCALE GENOMIC DNA]</scope>
    <source>
        <strain evidence="1 2">HX-2-15</strain>
    </source>
</reference>
<gene>
    <name evidence="1" type="ORF">FAM09_26565</name>
</gene>
<dbReference type="Proteomes" id="UP000306918">
    <property type="component" value="Unassembled WGS sequence"/>
</dbReference>
<name>A0A4S8HDA2_9BACT</name>
<evidence type="ECO:0000313" key="2">
    <source>
        <dbReference type="Proteomes" id="UP000306918"/>
    </source>
</evidence>
<dbReference type="AlphaFoldDB" id="A0A4S8HDA2"/>
<protein>
    <submittedName>
        <fullName evidence="1">Uncharacterized protein</fullName>
    </submittedName>
</protein>
<dbReference type="EMBL" id="STFF01000010">
    <property type="protein sequence ID" value="THU33010.1"/>
    <property type="molecule type" value="Genomic_DNA"/>
</dbReference>
<accession>A0A4S8HDA2</accession>
<sequence>MVRQFARTPLFEDKDLTMWGKGIELNIGALHSIWYELNALAQWDESKMSKHRTAIEFTRFKLQGQLIAVVKFFLFDCNEMIFLSMKHDIQIQLQKMDLQLEKGAYLLKAQKGILLQKDQLWESVFMRLIEFLDIELAHFRALKEHERVDATNELICTFLADSNSRISSGRLLGFLLTDQIDCFCADLKEFAMRVLSTHDVGGKDPEKVYHLFLVGIFSAFAHQYELSSNREVGLGRFDICLRPYILGNKGLIFEVKRANSNKEPVVKQLLQSALEQVQIKKYSYELKGGGAQEFTAIAAVFFGKELFFKYAVVPIP</sequence>
<evidence type="ECO:0000313" key="1">
    <source>
        <dbReference type="EMBL" id="THU33010.1"/>
    </source>
</evidence>